<dbReference type="PATRIC" id="fig|1029756.8.peg.2527"/>
<proteinExistence type="inferred from homology"/>
<dbReference type="InterPro" id="IPR011014">
    <property type="entry name" value="MscS_channel_TM-2"/>
</dbReference>
<dbReference type="GO" id="GO:0008381">
    <property type="term" value="F:mechanosensitive monoatomic ion channel activity"/>
    <property type="evidence" value="ECO:0007669"/>
    <property type="project" value="UniProtKB-ARBA"/>
</dbReference>
<evidence type="ECO:0000259" key="11">
    <source>
        <dbReference type="Pfam" id="PF21082"/>
    </source>
</evidence>
<feature type="transmembrane region" description="Helical" evidence="8">
    <location>
        <begin position="334"/>
        <end position="357"/>
    </location>
</feature>
<dbReference type="Pfam" id="PF00924">
    <property type="entry name" value="MS_channel_2nd"/>
    <property type="match status" value="1"/>
</dbReference>
<dbReference type="PANTHER" id="PTHR30347">
    <property type="entry name" value="POTASSIUM CHANNEL RELATED"/>
    <property type="match status" value="1"/>
</dbReference>
<evidence type="ECO:0000259" key="9">
    <source>
        <dbReference type="Pfam" id="PF00924"/>
    </source>
</evidence>
<dbReference type="EMBL" id="CP006912">
    <property type="protein sequence ID" value="AHB48987.1"/>
    <property type="molecule type" value="Genomic_DNA"/>
</dbReference>
<dbReference type="PANTHER" id="PTHR30347:SF1">
    <property type="entry name" value="MECHANOSENSITIVE CHANNEL MSCK"/>
    <property type="match status" value="1"/>
</dbReference>
<evidence type="ECO:0000313" key="12">
    <source>
        <dbReference type="EMBL" id="AHB48987.1"/>
    </source>
</evidence>
<sequence length="885" mass="94845">MYRDRLLLRSALAVLGVAVLFSGLAVSLAENRALAQTLPSPLQLPGMPKAPAEAPPKEEAPSPPIVAAEPAPAPVLTPAELQSLEELRQPMMELKGLLETLEGSIERNKENDGELARLRAELVDLVQTSQDRLATLKTKTDTVRQLFEKLKPAAEVDAAPETEQVIAERARLGAMLGEIDGARKTGELVQVRARQLQTDVQKLRQDLFTQEILNRSPSPLKASTWDKLAYDSPGAWRQIADAASGWLAAASQQWFAVSALLVGSFFFYIAVATLVRRFVGYQLNAPRIAPPGFVEQAATVGWVAPLLALPGLGTIGLLAAGLDTLGLLALDVGVIAQQAFVVLAVFAAVRALTQAVLQPQRPDWRLVDIATPAARRLNRIVSGIAFVFSIDLILQDVIRRLYLPLSVNAMETVFVSIAIALLLLKLVNTPFDFKMGDAAAPTAEGQPPAPGLQTSAGTAAEPAAPHVPVSPLRPYLIKLPALAGATLLLVAALLGYVGLARLIATHVVVTGGTIAVVLVIHLAIRSLLDGPLKTLLEDSFGLDPHQAAALRRVASVVLNSALALVALPLLLVTWGYTTQEALSWLRAAVFGFEIGEVRISLARILFAVGLFLALVFATRLAQKWLDTGVLRSQRIDQGIANSIRTAVGYIGFILAVLVAVSYGGLDITNFAIVAGALSVGIGFGLQSIVNNFVSGLILLVERPIKVGDRVTVNNQDGFVRRISVRSTEIETFDRASLIVPNSELITATVTNWTHRNSLGRALVTVNVSYQSDPEQVRDVLLKVASECPLILQHPPPWVGLDNFGPNGLEFLLIAVVGDVTAVGGARSDLRFRILKAFREEGIEIALAQHDVHLRDLDVVRGALTRLAEDRAREKGAVEPDPKPAG</sequence>
<feature type="region of interest" description="Disordered" evidence="7">
    <location>
        <begin position="442"/>
        <end position="465"/>
    </location>
</feature>
<evidence type="ECO:0000256" key="8">
    <source>
        <dbReference type="SAM" id="Phobius"/>
    </source>
</evidence>
<dbReference type="Pfam" id="PF21082">
    <property type="entry name" value="MS_channel_3rd"/>
    <property type="match status" value="1"/>
</dbReference>
<dbReference type="SUPFAM" id="SSF50182">
    <property type="entry name" value="Sm-like ribonucleoproteins"/>
    <property type="match status" value="1"/>
</dbReference>
<keyword evidence="13" id="KW-1185">Reference proteome</keyword>
<dbReference type="Gene3D" id="2.30.30.60">
    <property type="match status" value="1"/>
</dbReference>
<feature type="transmembrane region" description="Helical" evidence="8">
    <location>
        <begin position="670"/>
        <end position="700"/>
    </location>
</feature>
<dbReference type="STRING" id="1029756.W911_12170"/>
<evidence type="ECO:0000256" key="1">
    <source>
        <dbReference type="ARBA" id="ARBA00004651"/>
    </source>
</evidence>
<evidence type="ECO:0000256" key="5">
    <source>
        <dbReference type="ARBA" id="ARBA00022989"/>
    </source>
</evidence>
<feature type="transmembrane region" description="Helical" evidence="8">
    <location>
        <begin position="556"/>
        <end position="577"/>
    </location>
</feature>
<keyword evidence="4 8" id="KW-0812">Transmembrane</keyword>
<dbReference type="InterPro" id="IPR049278">
    <property type="entry name" value="MS_channel_C"/>
</dbReference>
<dbReference type="GO" id="GO:0005840">
    <property type="term" value="C:ribosome"/>
    <property type="evidence" value="ECO:0007669"/>
    <property type="project" value="UniProtKB-KW"/>
</dbReference>
<protein>
    <submittedName>
        <fullName evidence="12">50S ribosomal protein L18</fullName>
    </submittedName>
</protein>
<name>V5SER2_9HYPH</name>
<evidence type="ECO:0000256" key="3">
    <source>
        <dbReference type="ARBA" id="ARBA00022475"/>
    </source>
</evidence>
<feature type="transmembrane region" description="Helical" evidence="8">
    <location>
        <begin position="475"/>
        <end position="497"/>
    </location>
</feature>
<dbReference type="InterPro" id="IPR006685">
    <property type="entry name" value="MscS_channel_2nd"/>
</dbReference>
<dbReference type="InterPro" id="IPR022249">
    <property type="entry name" value="DUF3772"/>
</dbReference>
<reference evidence="12 13" key="1">
    <citation type="journal article" date="2014" name="Genome Announc.">
        <title>Complete Genome Sequence of Hyphomicrobium nitrativorans Strain NL23, a Denitrifying Bacterium Isolated from Biofilm of a Methanol-Fed Denitrification System Treating Seawater at the Montreal Biodome.</title>
        <authorList>
            <person name="Martineau C."/>
            <person name="Villeneuve C."/>
            <person name="Mauffrey F."/>
            <person name="Villemur R."/>
        </authorList>
    </citation>
    <scope>NUCLEOTIDE SEQUENCE [LARGE SCALE GENOMIC DNA]</scope>
    <source>
        <strain evidence="12">NL23</strain>
    </source>
</reference>
<comment type="subcellular location">
    <subcellularLocation>
        <location evidence="1">Cell membrane</location>
        <topology evidence="1">Multi-pass membrane protein</topology>
    </subcellularLocation>
</comment>
<feature type="domain" description="Mechanosensitive ion channel MscS C-terminal" evidence="11">
    <location>
        <begin position="763"/>
        <end position="844"/>
    </location>
</feature>
<dbReference type="Proteomes" id="UP000018542">
    <property type="component" value="Chromosome"/>
</dbReference>
<dbReference type="RefSeq" id="WP_023787774.1">
    <property type="nucleotide sequence ID" value="NC_022997.1"/>
</dbReference>
<keyword evidence="12" id="KW-0689">Ribosomal protein</keyword>
<feature type="transmembrane region" description="Helical" evidence="8">
    <location>
        <begin position="503"/>
        <end position="524"/>
    </location>
</feature>
<dbReference type="InterPro" id="IPR011066">
    <property type="entry name" value="MscS_channel_C_sf"/>
</dbReference>
<dbReference type="OrthoDB" id="9799209at2"/>
<dbReference type="SUPFAM" id="SSF82861">
    <property type="entry name" value="Mechanosensitive channel protein MscS (YggB), transmembrane region"/>
    <property type="match status" value="1"/>
</dbReference>
<keyword evidence="12" id="KW-0687">Ribonucleoprotein</keyword>
<dbReference type="GO" id="GO:0005886">
    <property type="term" value="C:plasma membrane"/>
    <property type="evidence" value="ECO:0007669"/>
    <property type="project" value="UniProtKB-SubCell"/>
</dbReference>
<organism evidence="12 13">
    <name type="scientific">Hyphomicrobium nitrativorans NL23</name>
    <dbReference type="NCBI Taxonomy" id="1029756"/>
    <lineage>
        <taxon>Bacteria</taxon>
        <taxon>Pseudomonadati</taxon>
        <taxon>Pseudomonadota</taxon>
        <taxon>Alphaproteobacteria</taxon>
        <taxon>Hyphomicrobiales</taxon>
        <taxon>Hyphomicrobiaceae</taxon>
        <taxon>Hyphomicrobium</taxon>
    </lineage>
</organism>
<gene>
    <name evidence="12" type="ORF">W911_12170</name>
</gene>
<feature type="domain" description="Mechanosensitive ion channel MscS" evidence="9">
    <location>
        <begin position="688"/>
        <end position="754"/>
    </location>
</feature>
<feature type="transmembrane region" description="Helical" evidence="8">
    <location>
        <begin position="642"/>
        <end position="664"/>
    </location>
</feature>
<keyword evidence="6 8" id="KW-0472">Membrane</keyword>
<feature type="transmembrane region" description="Helical" evidence="8">
    <location>
        <begin position="300"/>
        <end position="322"/>
    </location>
</feature>
<dbReference type="InterPro" id="IPR006686">
    <property type="entry name" value="MscS_channel_CS"/>
</dbReference>
<evidence type="ECO:0000259" key="10">
    <source>
        <dbReference type="Pfam" id="PF12607"/>
    </source>
</evidence>
<dbReference type="KEGG" id="hni:W911_12170"/>
<dbReference type="Pfam" id="PF12607">
    <property type="entry name" value="DUF3772"/>
    <property type="match status" value="1"/>
</dbReference>
<dbReference type="Gene3D" id="3.30.70.100">
    <property type="match status" value="1"/>
</dbReference>
<dbReference type="SUPFAM" id="SSF82689">
    <property type="entry name" value="Mechanosensitive channel protein MscS (YggB), C-terminal domain"/>
    <property type="match status" value="1"/>
</dbReference>
<evidence type="ECO:0000313" key="13">
    <source>
        <dbReference type="Proteomes" id="UP000018542"/>
    </source>
</evidence>
<feature type="transmembrane region" description="Helical" evidence="8">
    <location>
        <begin position="254"/>
        <end position="279"/>
    </location>
</feature>
<accession>V5SER2</accession>
<evidence type="ECO:0000256" key="4">
    <source>
        <dbReference type="ARBA" id="ARBA00022692"/>
    </source>
</evidence>
<feature type="domain" description="DUF3772" evidence="10">
    <location>
        <begin position="183"/>
        <end position="244"/>
    </location>
</feature>
<comment type="similarity">
    <text evidence="2">Belongs to the MscS (TC 1.A.23) family.</text>
</comment>
<evidence type="ECO:0000256" key="7">
    <source>
        <dbReference type="SAM" id="MobiDB-lite"/>
    </source>
</evidence>
<feature type="transmembrane region" description="Helical" evidence="8">
    <location>
        <begin position="597"/>
        <end position="621"/>
    </location>
</feature>
<dbReference type="Gene3D" id="1.10.287.1260">
    <property type="match status" value="1"/>
</dbReference>
<dbReference type="HOGENOM" id="CLU_011796_1_0_5"/>
<evidence type="ECO:0000256" key="6">
    <source>
        <dbReference type="ARBA" id="ARBA00023136"/>
    </source>
</evidence>
<dbReference type="PROSITE" id="PS01246">
    <property type="entry name" value="UPF0003"/>
    <property type="match status" value="1"/>
</dbReference>
<dbReference type="InterPro" id="IPR010920">
    <property type="entry name" value="LSM_dom_sf"/>
</dbReference>
<keyword evidence="5 8" id="KW-1133">Transmembrane helix</keyword>
<feature type="transmembrane region" description="Helical" evidence="8">
    <location>
        <begin position="401"/>
        <end position="424"/>
    </location>
</feature>
<feature type="region of interest" description="Disordered" evidence="7">
    <location>
        <begin position="39"/>
        <end position="64"/>
    </location>
</feature>
<dbReference type="InterPro" id="IPR023408">
    <property type="entry name" value="MscS_beta-dom_sf"/>
</dbReference>
<evidence type="ECO:0000256" key="2">
    <source>
        <dbReference type="ARBA" id="ARBA00008017"/>
    </source>
</evidence>
<keyword evidence="3" id="KW-1003">Cell membrane</keyword>
<dbReference type="InterPro" id="IPR052702">
    <property type="entry name" value="MscS-like_channel"/>
</dbReference>
<dbReference type="AlphaFoldDB" id="V5SER2"/>